<keyword evidence="4 10" id="KW-0812">Transmembrane</keyword>
<evidence type="ECO:0000256" key="9">
    <source>
        <dbReference type="ARBA" id="ARBA00023180"/>
    </source>
</evidence>
<evidence type="ECO:0000256" key="4">
    <source>
        <dbReference type="ARBA" id="ARBA00022692"/>
    </source>
</evidence>
<reference evidence="11" key="1">
    <citation type="journal article" date="2024" name="Gigascience">
        <title>Chromosome-level genome of the poultry shaft louse Menopon gallinae provides insight into the host-switching and adaptive evolution of parasitic lice.</title>
        <authorList>
            <person name="Xu Y."/>
            <person name="Ma L."/>
            <person name="Liu S."/>
            <person name="Liang Y."/>
            <person name="Liu Q."/>
            <person name="He Z."/>
            <person name="Tian L."/>
            <person name="Duan Y."/>
            <person name="Cai W."/>
            <person name="Li H."/>
            <person name="Song F."/>
        </authorList>
    </citation>
    <scope>NUCLEOTIDE SEQUENCE</scope>
    <source>
        <strain evidence="11">Cailab_2023a</strain>
    </source>
</reference>
<comment type="similarity">
    <text evidence="2 10">Belongs to the chondroitin N-acetylgalactosaminyltransferase family.</text>
</comment>
<feature type="transmembrane region" description="Helical" evidence="10">
    <location>
        <begin position="32"/>
        <end position="50"/>
    </location>
</feature>
<dbReference type="Pfam" id="PF05679">
    <property type="entry name" value="CHGN"/>
    <property type="match status" value="1"/>
</dbReference>
<evidence type="ECO:0000256" key="3">
    <source>
        <dbReference type="ARBA" id="ARBA00022679"/>
    </source>
</evidence>
<dbReference type="EC" id="2.4.1.-" evidence="10"/>
<protein>
    <recommendedName>
        <fullName evidence="10">Hexosyltransferase</fullName>
        <ecNumber evidence="10">2.4.1.-</ecNumber>
    </recommendedName>
</protein>
<gene>
    <name evidence="11" type="ORF">PYX00_008722</name>
</gene>
<dbReference type="Gene3D" id="3.90.550.50">
    <property type="match status" value="1"/>
</dbReference>
<dbReference type="AlphaFoldDB" id="A0AAW2HPN0"/>
<dbReference type="InterPro" id="IPR029044">
    <property type="entry name" value="Nucleotide-diphossugar_trans"/>
</dbReference>
<comment type="subcellular location">
    <subcellularLocation>
        <location evidence="1 10">Golgi apparatus</location>
        <location evidence="1 10">Golgi stack membrane</location>
        <topology evidence="1 10">Single-pass type II membrane protein</topology>
    </subcellularLocation>
</comment>
<dbReference type="InterPro" id="IPR051227">
    <property type="entry name" value="CS_glycosyltransferase"/>
</dbReference>
<evidence type="ECO:0000256" key="5">
    <source>
        <dbReference type="ARBA" id="ARBA00022968"/>
    </source>
</evidence>
<evidence type="ECO:0000256" key="8">
    <source>
        <dbReference type="ARBA" id="ARBA00023136"/>
    </source>
</evidence>
<dbReference type="InterPro" id="IPR008428">
    <property type="entry name" value="Chond_GalNAc"/>
</dbReference>
<keyword evidence="9" id="KW-0325">Glycoprotein</keyword>
<organism evidence="11">
    <name type="scientific">Menopon gallinae</name>
    <name type="common">poultry shaft louse</name>
    <dbReference type="NCBI Taxonomy" id="328185"/>
    <lineage>
        <taxon>Eukaryota</taxon>
        <taxon>Metazoa</taxon>
        <taxon>Ecdysozoa</taxon>
        <taxon>Arthropoda</taxon>
        <taxon>Hexapoda</taxon>
        <taxon>Insecta</taxon>
        <taxon>Pterygota</taxon>
        <taxon>Neoptera</taxon>
        <taxon>Paraneoptera</taxon>
        <taxon>Psocodea</taxon>
        <taxon>Troctomorpha</taxon>
        <taxon>Phthiraptera</taxon>
        <taxon>Amblycera</taxon>
        <taxon>Menoponidae</taxon>
        <taxon>Menopon</taxon>
    </lineage>
</organism>
<evidence type="ECO:0000256" key="7">
    <source>
        <dbReference type="ARBA" id="ARBA00023034"/>
    </source>
</evidence>
<keyword evidence="3 10" id="KW-0808">Transferase</keyword>
<keyword evidence="7 10" id="KW-0333">Golgi apparatus</keyword>
<dbReference type="Gene3D" id="3.90.550.10">
    <property type="entry name" value="Spore Coat Polysaccharide Biosynthesis Protein SpsA, Chain A"/>
    <property type="match status" value="1"/>
</dbReference>
<keyword evidence="6 10" id="KW-1133">Transmembrane helix</keyword>
<accession>A0AAW2HPN0</accession>
<proteinExistence type="inferred from homology"/>
<evidence type="ECO:0000256" key="2">
    <source>
        <dbReference type="ARBA" id="ARBA00009239"/>
    </source>
</evidence>
<name>A0AAW2HPN0_9NEOP</name>
<evidence type="ECO:0000256" key="10">
    <source>
        <dbReference type="RuleBase" id="RU364016"/>
    </source>
</evidence>
<dbReference type="PANTHER" id="PTHR12369">
    <property type="entry name" value="CHONDROITIN SYNTHASE"/>
    <property type="match status" value="1"/>
</dbReference>
<dbReference type="SUPFAM" id="SSF53448">
    <property type="entry name" value="Nucleotide-diphospho-sugar transferases"/>
    <property type="match status" value="2"/>
</dbReference>
<dbReference type="GO" id="GO:0032580">
    <property type="term" value="C:Golgi cisterna membrane"/>
    <property type="evidence" value="ECO:0007669"/>
    <property type="project" value="UniProtKB-SubCell"/>
</dbReference>
<dbReference type="FunFam" id="3.90.550.50:FF:000004">
    <property type="entry name" value="Hexosyltransferase"/>
    <property type="match status" value="1"/>
</dbReference>
<sequence>MEREKRRKGAKWELEITRSRPNKCKNKRKNKCWAQVCLGVILGLVLGLVMESNILVSRGSVANDSFCKFGQEKTSQTASEANRRQRPDKDPLKIVSIGDLELTPHNSQENLVFVGVMTAQKYLSTRAVAVYETWGRELPGKIAFFSSETSELPENRKDLPLVKLTKVDDSYPPQKKSFMMLQYMWENYGDRFEWFVRADDDVYIRSDKLENFLRSVDSRKPLFIGQAGRGNQEEFGLLSLEFDENFCMGGPGIIMSRETLNRIAPHIRYCLKNLYTTHEDVELGRCVRKFADISCTWSYEMQTILYHNSSGYEAFTGNLKQKEVNRAITLHPVKQHQYMYRLHNYMRQLKIQDLRYEIILLQRDIKKVLDLLTGLEPSIQKFQAESENEVLHWDFIQRSMYSQGNLNPRRRVEAPYKEGIEDVIREFMEMINQYSRQRGRIIDYQDLLYGYYRLDPLHGADYILDMLLKYKKYRGRKMTVPVRRHAYLQQQFTGLRKGLSQTNGENAEKIINFILPLSGRYQTFLRFLKNYEEVCLIRDKHTALVVVLFRNTKENTDGKIVESVEKLKLKYPQSSLKVIPVKDDFARAMALEIGSAHCKDDESNILFYIDVDMVFRQETLIRIRRNTIRDRQVYFPIIYSEFDPTVVYDNKSVNYSPNHFLINCDTGYWRQFGFGIASVYKKDLKKVGGFDTSIRGWGKEDVDFYEKFISFSGNLTIFRSVDPDLVHIFHLVDCDPNLELSQLKMCKGTRKDTYGNVNQLAHCIYDNPQKFKVAVNKKRKIS</sequence>
<evidence type="ECO:0000313" key="11">
    <source>
        <dbReference type="EMBL" id="KAL0271727.1"/>
    </source>
</evidence>
<dbReference type="EMBL" id="JARGDH010000004">
    <property type="protein sequence ID" value="KAL0271727.1"/>
    <property type="molecule type" value="Genomic_DNA"/>
</dbReference>
<dbReference type="GO" id="GO:0047238">
    <property type="term" value="F:glucuronosyl-N-acetylgalactosaminyl-proteoglycan 4-beta-N-acetylgalactosaminyltransferase activity"/>
    <property type="evidence" value="ECO:0007669"/>
    <property type="project" value="TreeGrafter"/>
</dbReference>
<evidence type="ECO:0000256" key="6">
    <source>
        <dbReference type="ARBA" id="ARBA00022989"/>
    </source>
</evidence>
<dbReference type="PANTHER" id="PTHR12369:SF11">
    <property type="entry name" value="HEXOSYLTRANSFERASE"/>
    <property type="match status" value="1"/>
</dbReference>
<comment type="caution">
    <text evidence="11">The sequence shown here is derived from an EMBL/GenBank/DDBJ whole genome shotgun (WGS) entry which is preliminary data.</text>
</comment>
<keyword evidence="8 10" id="KW-0472">Membrane</keyword>
<evidence type="ECO:0000256" key="1">
    <source>
        <dbReference type="ARBA" id="ARBA00004447"/>
    </source>
</evidence>
<keyword evidence="5 10" id="KW-0735">Signal-anchor</keyword>